<keyword evidence="3" id="KW-1185">Reference proteome</keyword>
<feature type="compositionally biased region" description="Basic and acidic residues" evidence="1">
    <location>
        <begin position="1"/>
        <end position="10"/>
    </location>
</feature>
<dbReference type="Proteomes" id="UP001177670">
    <property type="component" value="Unassembled WGS sequence"/>
</dbReference>
<feature type="compositionally biased region" description="Polar residues" evidence="1">
    <location>
        <begin position="50"/>
        <end position="61"/>
    </location>
</feature>
<accession>A0AA40G115</accession>
<evidence type="ECO:0000256" key="1">
    <source>
        <dbReference type="SAM" id="MobiDB-lite"/>
    </source>
</evidence>
<dbReference type="AlphaFoldDB" id="A0AA40G115"/>
<feature type="region of interest" description="Disordered" evidence="1">
    <location>
        <begin position="91"/>
        <end position="110"/>
    </location>
</feature>
<evidence type="ECO:0000313" key="2">
    <source>
        <dbReference type="EMBL" id="KAK1129020.1"/>
    </source>
</evidence>
<feature type="region of interest" description="Disordered" evidence="1">
    <location>
        <begin position="1"/>
        <end position="25"/>
    </location>
</feature>
<sequence>MRNANERHTAEQIGSCQFAKKERRKCPAGALSRRTFLKASRAYETKGTKQDLNTRPSTSGQQREEKLLAKLQPVYYVNYYRSQCHGNAKWAEPMNHTRNRNSPDYPGEPARLKDRRQVEEQFSYTRTVSSVGSNTTKRPIGGSYVSSLGFETFEQTSTRLSTTTTVIPANQGQFVFGRN</sequence>
<reference evidence="2" key="1">
    <citation type="submission" date="2021-10" db="EMBL/GenBank/DDBJ databases">
        <title>Melipona bicolor Genome sequencing and assembly.</title>
        <authorList>
            <person name="Araujo N.S."/>
            <person name="Arias M.C."/>
        </authorList>
    </citation>
    <scope>NUCLEOTIDE SEQUENCE</scope>
    <source>
        <strain evidence="2">USP_2M_L1-L4_2017</strain>
        <tissue evidence="2">Whole body</tissue>
    </source>
</reference>
<organism evidence="2 3">
    <name type="scientific">Melipona bicolor</name>
    <dbReference type="NCBI Taxonomy" id="60889"/>
    <lineage>
        <taxon>Eukaryota</taxon>
        <taxon>Metazoa</taxon>
        <taxon>Ecdysozoa</taxon>
        <taxon>Arthropoda</taxon>
        <taxon>Hexapoda</taxon>
        <taxon>Insecta</taxon>
        <taxon>Pterygota</taxon>
        <taxon>Neoptera</taxon>
        <taxon>Endopterygota</taxon>
        <taxon>Hymenoptera</taxon>
        <taxon>Apocrita</taxon>
        <taxon>Aculeata</taxon>
        <taxon>Apoidea</taxon>
        <taxon>Anthophila</taxon>
        <taxon>Apidae</taxon>
        <taxon>Melipona</taxon>
    </lineage>
</organism>
<protein>
    <submittedName>
        <fullName evidence="2">Uncharacterized protein</fullName>
    </submittedName>
</protein>
<proteinExistence type="predicted"/>
<feature type="region of interest" description="Disordered" evidence="1">
    <location>
        <begin position="41"/>
        <end position="64"/>
    </location>
</feature>
<dbReference type="EMBL" id="JAHYIQ010000009">
    <property type="protein sequence ID" value="KAK1129020.1"/>
    <property type="molecule type" value="Genomic_DNA"/>
</dbReference>
<name>A0AA40G115_9HYME</name>
<evidence type="ECO:0000313" key="3">
    <source>
        <dbReference type="Proteomes" id="UP001177670"/>
    </source>
</evidence>
<gene>
    <name evidence="2" type="ORF">K0M31_020153</name>
</gene>
<comment type="caution">
    <text evidence="2">The sequence shown here is derived from an EMBL/GenBank/DDBJ whole genome shotgun (WGS) entry which is preliminary data.</text>
</comment>